<name>A0A6J6ZAX6_9ZZZZ</name>
<proteinExistence type="predicted"/>
<protein>
    <submittedName>
        <fullName evidence="2">Unannotated protein</fullName>
    </submittedName>
</protein>
<dbReference type="AlphaFoldDB" id="A0A6J6ZAX6"/>
<organism evidence="2">
    <name type="scientific">freshwater metagenome</name>
    <dbReference type="NCBI Taxonomy" id="449393"/>
    <lineage>
        <taxon>unclassified sequences</taxon>
        <taxon>metagenomes</taxon>
        <taxon>ecological metagenomes</taxon>
    </lineage>
</organism>
<sequence length="434" mass="46825">MREEAFVVLGAGLDQVAQRAGQRSPAVDALHRVDPAGAHLTTVIEERRAGTRIAVTPHLPRTTELVRLRRAAVGDDLAHRNGDRIADLHTRVVGAAGHWPALARVQAATQRHLQFDAVEEAFVLRDRRVDEAGQLRDGVSSRVAERRPRRDVRSFVGTLEVDHQPLASHGDCDVDVDVLVARRVGVDVHVSLVGAVGPLRDFGPQSTTGVGDRPLDRVLHRLRTEPVDDLLQTRRTQLRGADLGAQVADEAGKSIVRPHREHHVAALAARIKDLQQGVTRALAPDVLGEDVVAASHRTTGVAVVALDRGEQQEFPGIGEDGAEHVEVGQVATPVVGVVGHEDIAGVQVAVEELAGEADRQRGGEHELGNADGQRCEAPVAGEDGGIALVRLIQDRRGGGARHIGGHLETDRLHRRQHDGGRDRIDRDRVAQRPV</sequence>
<evidence type="ECO:0000256" key="1">
    <source>
        <dbReference type="SAM" id="MobiDB-lite"/>
    </source>
</evidence>
<reference evidence="2" key="1">
    <citation type="submission" date="2020-05" db="EMBL/GenBank/DDBJ databases">
        <authorList>
            <person name="Chiriac C."/>
            <person name="Salcher M."/>
            <person name="Ghai R."/>
            <person name="Kavagutti S V."/>
        </authorList>
    </citation>
    <scope>NUCLEOTIDE SEQUENCE</scope>
</reference>
<feature type="region of interest" description="Disordered" evidence="1">
    <location>
        <begin position="414"/>
        <end position="434"/>
    </location>
</feature>
<feature type="compositionally biased region" description="Basic and acidic residues" evidence="1">
    <location>
        <begin position="356"/>
        <end position="368"/>
    </location>
</feature>
<evidence type="ECO:0000313" key="2">
    <source>
        <dbReference type="EMBL" id="CAB4816318.1"/>
    </source>
</evidence>
<dbReference type="EMBL" id="CAFAAV010000068">
    <property type="protein sequence ID" value="CAB4816318.1"/>
    <property type="molecule type" value="Genomic_DNA"/>
</dbReference>
<accession>A0A6J6ZAX6</accession>
<gene>
    <name evidence="2" type="ORF">UFOPK3099_01097</name>
</gene>
<feature type="region of interest" description="Disordered" evidence="1">
    <location>
        <begin position="356"/>
        <end position="378"/>
    </location>
</feature>